<evidence type="ECO:0000256" key="2">
    <source>
        <dbReference type="ARBA" id="ARBA00005417"/>
    </source>
</evidence>
<comment type="subcellular location">
    <subcellularLocation>
        <location evidence="1">Cell membrane</location>
        <topology evidence="1">Peripheral membrane protein</topology>
    </subcellularLocation>
</comment>
<dbReference type="Gene3D" id="3.40.50.300">
    <property type="entry name" value="P-loop containing nucleotide triphosphate hydrolases"/>
    <property type="match status" value="1"/>
</dbReference>
<dbReference type="GO" id="GO:0005524">
    <property type="term" value="F:ATP binding"/>
    <property type="evidence" value="ECO:0007669"/>
    <property type="project" value="UniProtKB-KW"/>
</dbReference>
<evidence type="ECO:0000256" key="3">
    <source>
        <dbReference type="ARBA" id="ARBA00022448"/>
    </source>
</evidence>
<feature type="domain" description="ABC transporter" evidence="9">
    <location>
        <begin position="15"/>
        <end position="250"/>
    </location>
</feature>
<dbReference type="RefSeq" id="WP_196609731.1">
    <property type="nucleotide sequence ID" value="NZ_VRYY01000332.1"/>
</dbReference>
<dbReference type="InterPro" id="IPR027417">
    <property type="entry name" value="P-loop_NTPase"/>
</dbReference>
<keyword evidence="5" id="KW-0547">Nucleotide-binding</keyword>
<dbReference type="InterPro" id="IPR003439">
    <property type="entry name" value="ABC_transporter-like_ATP-bd"/>
</dbReference>
<dbReference type="PANTHER" id="PTHR43166:SF9">
    <property type="entry name" value="GLUTAMATE_ASPARTATE IMPORT ATP-BINDING PROTEIN GLTL"/>
    <property type="match status" value="1"/>
</dbReference>
<dbReference type="InterPro" id="IPR050086">
    <property type="entry name" value="MetN_ABC_transporter-like"/>
</dbReference>
<accession>A0ABS0J6R7</accession>
<name>A0ABS0J6R7_9BACT</name>
<dbReference type="SUPFAM" id="SSF52540">
    <property type="entry name" value="P-loop containing nucleoside triphosphate hydrolases"/>
    <property type="match status" value="1"/>
</dbReference>
<keyword evidence="8" id="KW-0472">Membrane</keyword>
<evidence type="ECO:0000256" key="6">
    <source>
        <dbReference type="ARBA" id="ARBA00022840"/>
    </source>
</evidence>
<dbReference type="EMBL" id="VRYY01000332">
    <property type="protein sequence ID" value="MBG3877636.1"/>
    <property type="molecule type" value="Genomic_DNA"/>
</dbReference>
<dbReference type="PIRSF" id="PIRSF039085">
    <property type="entry name" value="ABC_ATPase_HisP"/>
    <property type="match status" value="1"/>
</dbReference>
<dbReference type="CDD" id="cd03262">
    <property type="entry name" value="ABC_HisP_GlnQ"/>
    <property type="match status" value="1"/>
</dbReference>
<evidence type="ECO:0000256" key="4">
    <source>
        <dbReference type="ARBA" id="ARBA00022475"/>
    </source>
</evidence>
<keyword evidence="7" id="KW-0029">Amino-acid transport</keyword>
<keyword evidence="11" id="KW-1185">Reference proteome</keyword>
<dbReference type="SMART" id="SM00382">
    <property type="entry name" value="AAA"/>
    <property type="match status" value="1"/>
</dbReference>
<evidence type="ECO:0000256" key="8">
    <source>
        <dbReference type="ARBA" id="ARBA00023136"/>
    </source>
</evidence>
<dbReference type="PROSITE" id="PS50893">
    <property type="entry name" value="ABC_TRANSPORTER_2"/>
    <property type="match status" value="1"/>
</dbReference>
<comment type="caution">
    <text evidence="10">The sequence shown here is derived from an EMBL/GenBank/DDBJ whole genome shotgun (WGS) entry which is preliminary data.</text>
</comment>
<evidence type="ECO:0000256" key="1">
    <source>
        <dbReference type="ARBA" id="ARBA00004202"/>
    </source>
</evidence>
<dbReference type="Proteomes" id="UP001194469">
    <property type="component" value="Unassembled WGS sequence"/>
</dbReference>
<protein>
    <submittedName>
        <fullName evidence="10">Amino acid ABC transporter ATP-binding protein</fullName>
    </submittedName>
</protein>
<gene>
    <name evidence="10" type="ORF">FVW20_11585</name>
</gene>
<comment type="similarity">
    <text evidence="2">Belongs to the ABC transporter superfamily.</text>
</comment>
<dbReference type="InterPro" id="IPR003593">
    <property type="entry name" value="AAA+_ATPase"/>
</dbReference>
<evidence type="ECO:0000256" key="7">
    <source>
        <dbReference type="ARBA" id="ARBA00022970"/>
    </source>
</evidence>
<proteinExistence type="inferred from homology"/>
<reference evidence="10 11" key="1">
    <citation type="submission" date="2019-08" db="EMBL/GenBank/DDBJ databases">
        <authorList>
            <person name="Luo N."/>
        </authorList>
    </citation>
    <scope>NUCLEOTIDE SEQUENCE [LARGE SCALE GENOMIC DNA]</scope>
    <source>
        <strain evidence="10 11">NCIMB 9442</strain>
    </source>
</reference>
<dbReference type="Pfam" id="PF00005">
    <property type="entry name" value="ABC_tran"/>
    <property type="match status" value="1"/>
</dbReference>
<evidence type="ECO:0000256" key="5">
    <source>
        <dbReference type="ARBA" id="ARBA00022741"/>
    </source>
</evidence>
<evidence type="ECO:0000259" key="9">
    <source>
        <dbReference type="PROSITE" id="PS50893"/>
    </source>
</evidence>
<dbReference type="PROSITE" id="PS00211">
    <property type="entry name" value="ABC_TRANSPORTER_1"/>
    <property type="match status" value="1"/>
</dbReference>
<dbReference type="InterPro" id="IPR017871">
    <property type="entry name" value="ABC_transporter-like_CS"/>
</dbReference>
<evidence type="ECO:0000313" key="11">
    <source>
        <dbReference type="Proteomes" id="UP001194469"/>
    </source>
</evidence>
<keyword evidence="3" id="KW-0813">Transport</keyword>
<sequence>MATPESVITSGTPILRLENIGKTLGGKRILSDISMDVDKGELKVLIGPSGAGKSTLLQCINYLIPPDEGHIRLEGRVVDAARKSDLYAFRQQVGMIFQDFNLFDHLDALNNVSIALRKVRGMSRKAAAERAMAELERVGLANRATLYPAQLSGGQKQRVAIARALAMDPKVMLLDEPTSALDPELVGEVLAVIRDLARGGMTMVMASHQMDFTRALAHEILFMERGSIIERGSPAELLAPGSGTRTADFCSRLTDLCEECS</sequence>
<evidence type="ECO:0000313" key="10">
    <source>
        <dbReference type="EMBL" id="MBG3877636.1"/>
    </source>
</evidence>
<dbReference type="PANTHER" id="PTHR43166">
    <property type="entry name" value="AMINO ACID IMPORT ATP-BINDING PROTEIN"/>
    <property type="match status" value="1"/>
</dbReference>
<organism evidence="10 11">
    <name type="scientific">Nitratidesulfovibrio oxamicus</name>
    <dbReference type="NCBI Taxonomy" id="32016"/>
    <lineage>
        <taxon>Bacteria</taxon>
        <taxon>Pseudomonadati</taxon>
        <taxon>Thermodesulfobacteriota</taxon>
        <taxon>Desulfovibrionia</taxon>
        <taxon>Desulfovibrionales</taxon>
        <taxon>Desulfovibrionaceae</taxon>
        <taxon>Nitratidesulfovibrio</taxon>
    </lineage>
</organism>
<dbReference type="InterPro" id="IPR030679">
    <property type="entry name" value="ABC_ATPase_HisP-typ"/>
</dbReference>
<keyword evidence="6 10" id="KW-0067">ATP-binding</keyword>
<keyword evidence="4" id="KW-1003">Cell membrane</keyword>